<organism evidence="1 2">
    <name type="scientific">Candidatus Marinarcus aquaticus</name>
    <dbReference type="NCBI Taxonomy" id="2044504"/>
    <lineage>
        <taxon>Bacteria</taxon>
        <taxon>Pseudomonadati</taxon>
        <taxon>Campylobacterota</taxon>
        <taxon>Epsilonproteobacteria</taxon>
        <taxon>Campylobacterales</taxon>
        <taxon>Arcobacteraceae</taxon>
        <taxon>Candidatus Marinarcus</taxon>
    </lineage>
</organism>
<proteinExistence type="predicted"/>
<dbReference type="Proteomes" id="UP000290657">
    <property type="component" value="Unassembled WGS sequence"/>
</dbReference>
<evidence type="ECO:0000313" key="2">
    <source>
        <dbReference type="Proteomes" id="UP000290657"/>
    </source>
</evidence>
<dbReference type="AlphaFoldDB" id="A0A4V1LP55"/>
<sequence length="224" mass="25341">MTVRSSTVNQEYISQVSANNQHNSDEQFEINEASLNMELSFETVSNMTFQELSNQYNSETVPTLQEAQSLKSMTTYSDDKQFNTLLFSQAVTSLKQHGNLTTFSRNFTLPMLLISEGGFIELQDITSPEAASKYGIKSSEALEDVIEKQKVAAQNKQAHKVDDVITTMKKLPELYKEKQSALQMDVAGMFQNFMQILSDFQALQNHNKNAMESYTKTNLHNPLI</sequence>
<comment type="caution">
    <text evidence="1">The sequence shown here is derived from an EMBL/GenBank/DDBJ whole genome shotgun (WGS) entry which is preliminary data.</text>
</comment>
<dbReference type="RefSeq" id="WP_128995291.1">
    <property type="nucleotide sequence ID" value="NZ_PDKN01000002.1"/>
</dbReference>
<protein>
    <submittedName>
        <fullName evidence="1">Uncharacterized protein</fullName>
    </submittedName>
</protein>
<evidence type="ECO:0000313" key="1">
    <source>
        <dbReference type="EMBL" id="RXJ60018.1"/>
    </source>
</evidence>
<name>A0A4V1LP55_9BACT</name>
<reference evidence="1 2" key="1">
    <citation type="submission" date="2017-10" db="EMBL/GenBank/DDBJ databases">
        <title>Genomics of the genus Arcobacter.</title>
        <authorList>
            <person name="Perez-Cataluna A."/>
            <person name="Figueras M.J."/>
        </authorList>
    </citation>
    <scope>NUCLEOTIDE SEQUENCE [LARGE SCALE GENOMIC DNA]</scope>
    <source>
        <strain evidence="1 2">CECT 8987</strain>
    </source>
</reference>
<dbReference type="EMBL" id="PDKN01000002">
    <property type="protein sequence ID" value="RXJ60018.1"/>
    <property type="molecule type" value="Genomic_DNA"/>
</dbReference>
<gene>
    <name evidence="1" type="ORF">CRV04_03110</name>
</gene>
<accession>A0A4V1LP55</accession>
<keyword evidence="2" id="KW-1185">Reference proteome</keyword>